<evidence type="ECO:0000313" key="1">
    <source>
        <dbReference type="EMBL" id="XCD06604.1"/>
    </source>
</evidence>
<proteinExistence type="predicted"/>
<reference evidence="1" key="1">
    <citation type="submission" date="2024-03" db="EMBL/GenBank/DDBJ databases">
        <title>Diverse circular DNA viruses in blood, oral, and fecal samples of captive lemurs.</title>
        <authorList>
            <person name="Paietta E.N."/>
            <person name="Kraberger S."/>
            <person name="Lund M.C."/>
            <person name="Custer J.M."/>
            <person name="Vargas K.M."/>
            <person name="Ehmke E.E."/>
            <person name="Yoder A.D."/>
            <person name="Varsani A."/>
        </authorList>
    </citation>
    <scope>NUCLEOTIDE SEQUENCE</scope>
    <source>
        <strain evidence="1">Duke_25SF_72</strain>
    </source>
</reference>
<sequence length="66" mass="7816">MKISDRERLNIIRMPHGVRGTYLLWRVGIDPKHFTSRETYARHRQLLADRWGIDITTLPCPGDEKK</sequence>
<name>A0AAU8B2S5_9VIRU</name>
<organism evidence="1">
    <name type="scientific">Dulem virus 58</name>
    <dbReference type="NCBI Taxonomy" id="3145769"/>
    <lineage>
        <taxon>Viruses</taxon>
        <taxon>Monodnaviria</taxon>
        <taxon>Loebvirae</taxon>
        <taxon>Hofneiviricota</taxon>
        <taxon>Faserviricetes</taxon>
        <taxon>Tubulavirales</taxon>
        <taxon>Inoviridae</taxon>
        <taxon>Inovirus</taxon>
    </lineage>
</organism>
<dbReference type="EMBL" id="PP511691">
    <property type="protein sequence ID" value="XCD06604.1"/>
    <property type="molecule type" value="Genomic_DNA"/>
</dbReference>
<accession>A0AAU8B2S5</accession>
<protein>
    <submittedName>
        <fullName evidence="1">Uncharacterized protein</fullName>
    </submittedName>
</protein>